<dbReference type="Proteomes" id="UP000831782">
    <property type="component" value="Chromosome"/>
</dbReference>
<keyword evidence="1" id="KW-0472">Membrane</keyword>
<proteinExistence type="predicted"/>
<evidence type="ECO:0000313" key="2">
    <source>
        <dbReference type="EMBL" id="UOQ46961.1"/>
    </source>
</evidence>
<feature type="transmembrane region" description="Helical" evidence="1">
    <location>
        <begin position="175"/>
        <end position="194"/>
    </location>
</feature>
<gene>
    <name evidence="2" type="ORF">MUN88_12765</name>
</gene>
<dbReference type="InterPro" id="IPR025659">
    <property type="entry name" value="Tubby-like_C"/>
</dbReference>
<evidence type="ECO:0000313" key="3">
    <source>
        <dbReference type="Proteomes" id="UP000831782"/>
    </source>
</evidence>
<organism evidence="2 3">
    <name type="scientific">Gracilibacillus caseinilyticus</name>
    <dbReference type="NCBI Taxonomy" id="2932256"/>
    <lineage>
        <taxon>Bacteria</taxon>
        <taxon>Bacillati</taxon>
        <taxon>Bacillota</taxon>
        <taxon>Bacilli</taxon>
        <taxon>Bacillales</taxon>
        <taxon>Bacillaceae</taxon>
        <taxon>Gracilibacillus</taxon>
    </lineage>
</organism>
<reference evidence="2 3" key="1">
    <citation type="submission" date="2022-04" db="EMBL/GenBank/DDBJ databases">
        <title>Gracilibacillus sp. isolated from saltern.</title>
        <authorList>
            <person name="Won M."/>
            <person name="Lee C.-M."/>
            <person name="Woen H.-Y."/>
            <person name="Kwon S.-W."/>
        </authorList>
    </citation>
    <scope>NUCLEOTIDE SEQUENCE [LARGE SCALE GENOMIC DNA]</scope>
    <source>
        <strain evidence="2 3">SSWR10-1</strain>
    </source>
</reference>
<name>A0ABY4EXS8_9BACI</name>
<sequence>MFDQYDEISVQRDTRIQFRGRLYSIQTNQTIIGTIEETQSSAKNAGNQLLKLLSLHSVISLEFTVRDANKEVLGMVKKGKGFSYDLALYSTLGDQLATIKSEVKWKSPSMTVIDQNNNKILHAVGGYGGTDFKITDCSSNQPISSIRRRSFVYASIKENLLNDDAYFLYKTNLDFLTTLSLIAMTIAIDIYYFSN</sequence>
<dbReference type="RefSeq" id="WP_244715614.1">
    <property type="nucleotide sequence ID" value="NZ_CP095072.1"/>
</dbReference>
<keyword evidence="1" id="KW-0812">Transmembrane</keyword>
<evidence type="ECO:0000256" key="1">
    <source>
        <dbReference type="SAM" id="Phobius"/>
    </source>
</evidence>
<dbReference type="EMBL" id="CP095072">
    <property type="protein sequence ID" value="UOQ46961.1"/>
    <property type="molecule type" value="Genomic_DNA"/>
</dbReference>
<protein>
    <submittedName>
        <fullName evidence="2">Uncharacterized protein</fullName>
    </submittedName>
</protein>
<dbReference type="SUPFAM" id="SSF54518">
    <property type="entry name" value="Tubby C-terminal domain-like"/>
    <property type="match status" value="1"/>
</dbReference>
<keyword evidence="3" id="KW-1185">Reference proteome</keyword>
<keyword evidence="1" id="KW-1133">Transmembrane helix</keyword>
<accession>A0ABY4EXS8</accession>